<comment type="similarity">
    <text evidence="1">Belongs to the class-I fumarase family.</text>
</comment>
<proteinExistence type="inferred from homology"/>
<keyword evidence="4" id="KW-0408">Iron</keyword>
<evidence type="ECO:0000256" key="4">
    <source>
        <dbReference type="ARBA" id="ARBA00023004"/>
    </source>
</evidence>
<feature type="non-terminal residue" evidence="8">
    <location>
        <position position="177"/>
    </location>
</feature>
<name>K1RZ59_9ZZZZ</name>
<dbReference type="GO" id="GO:0046872">
    <property type="term" value="F:metal ion binding"/>
    <property type="evidence" value="ECO:0007669"/>
    <property type="project" value="UniProtKB-KW"/>
</dbReference>
<keyword evidence="2" id="KW-0004">4Fe-4S</keyword>
<sequence>MFPLGPDKTEYYLLTKDYVSVSEFEGKPILKIEKEGLTAMANAAFRDVSFLLRRSHNEQVAKILSDPEASDNDKYVALTFLRNAEVSAKGKLPLCQDTGTAIIHGEKGQQVWTGYCDEEALSLGVYKTYTEENLRYSQNAPLTMYDEVNTKCNLPAQIDLEATEGMEYKFLCVTKGG</sequence>
<keyword evidence="3" id="KW-0479">Metal-binding</keyword>
<keyword evidence="6 8" id="KW-0456">Lyase</keyword>
<accession>K1RZ59</accession>
<evidence type="ECO:0000259" key="7">
    <source>
        <dbReference type="Pfam" id="PF05681"/>
    </source>
</evidence>
<dbReference type="PANTHER" id="PTHR30389:SF0">
    <property type="entry name" value="FUMARATE HYDRATASE CLASS I, AEROBIC"/>
    <property type="match status" value="1"/>
</dbReference>
<comment type="caution">
    <text evidence="8">The sequence shown here is derived from an EMBL/GenBank/DDBJ whole genome shotgun (WGS) entry which is preliminary data.</text>
</comment>
<evidence type="ECO:0000313" key="8">
    <source>
        <dbReference type="EMBL" id="EKC53842.1"/>
    </source>
</evidence>
<evidence type="ECO:0000256" key="5">
    <source>
        <dbReference type="ARBA" id="ARBA00023014"/>
    </source>
</evidence>
<protein>
    <submittedName>
        <fullName evidence="8">Hydro-lyase, Fe-S type, tartrate/fumarate subfamily, beta subunit</fullName>
    </submittedName>
</protein>
<evidence type="ECO:0000256" key="3">
    <source>
        <dbReference type="ARBA" id="ARBA00022723"/>
    </source>
</evidence>
<evidence type="ECO:0000256" key="2">
    <source>
        <dbReference type="ARBA" id="ARBA00022485"/>
    </source>
</evidence>
<evidence type="ECO:0000256" key="6">
    <source>
        <dbReference type="ARBA" id="ARBA00023239"/>
    </source>
</evidence>
<dbReference type="EMBL" id="AJWY01011043">
    <property type="protein sequence ID" value="EKC53842.1"/>
    <property type="molecule type" value="Genomic_DNA"/>
</dbReference>
<dbReference type="AlphaFoldDB" id="K1RZ59"/>
<dbReference type="PANTHER" id="PTHR30389">
    <property type="entry name" value="FUMARATE HYDRATASE-RELATED"/>
    <property type="match status" value="1"/>
</dbReference>
<dbReference type="GO" id="GO:0016829">
    <property type="term" value="F:lyase activity"/>
    <property type="evidence" value="ECO:0007669"/>
    <property type="project" value="UniProtKB-KW"/>
</dbReference>
<reference evidence="8" key="1">
    <citation type="journal article" date="2013" name="Environ. Microbiol.">
        <title>Microbiota from the distal guts of lean and obese adolescents exhibit partial functional redundancy besides clear differences in community structure.</title>
        <authorList>
            <person name="Ferrer M."/>
            <person name="Ruiz A."/>
            <person name="Lanza F."/>
            <person name="Haange S.B."/>
            <person name="Oberbach A."/>
            <person name="Till H."/>
            <person name="Bargiela R."/>
            <person name="Campoy C."/>
            <person name="Segura M.T."/>
            <person name="Richter M."/>
            <person name="von Bergen M."/>
            <person name="Seifert J."/>
            <person name="Suarez A."/>
        </authorList>
    </citation>
    <scope>NUCLEOTIDE SEQUENCE</scope>
</reference>
<dbReference type="Pfam" id="PF05681">
    <property type="entry name" value="Fumerase"/>
    <property type="match status" value="1"/>
</dbReference>
<keyword evidence="5" id="KW-0411">Iron-sulfur</keyword>
<organism evidence="8">
    <name type="scientific">human gut metagenome</name>
    <dbReference type="NCBI Taxonomy" id="408170"/>
    <lineage>
        <taxon>unclassified sequences</taxon>
        <taxon>metagenomes</taxon>
        <taxon>organismal metagenomes</taxon>
    </lineage>
</organism>
<evidence type="ECO:0000256" key="1">
    <source>
        <dbReference type="ARBA" id="ARBA00008876"/>
    </source>
</evidence>
<dbReference type="GO" id="GO:0051539">
    <property type="term" value="F:4 iron, 4 sulfur cluster binding"/>
    <property type="evidence" value="ECO:0007669"/>
    <property type="project" value="UniProtKB-KW"/>
</dbReference>
<dbReference type="InterPro" id="IPR004646">
    <property type="entry name" value="Fe-S_hydro-lyase_TtdA-typ_cat"/>
</dbReference>
<gene>
    <name evidence="8" type="ORF">LEA_16161</name>
</gene>
<feature type="domain" description="Fe-S hydro-lyase tartrate dehydratase alpha-type catalytic" evidence="7">
    <location>
        <begin position="41"/>
        <end position="177"/>
    </location>
</feature>
<dbReference type="InterPro" id="IPR051208">
    <property type="entry name" value="Class-I_Fumarase/Tartrate_DH"/>
</dbReference>